<name>A0A485LL70_9STRA</name>
<evidence type="ECO:0000313" key="3">
    <source>
        <dbReference type="EMBL" id="VFT99196.1"/>
    </source>
</evidence>
<dbReference type="EMBL" id="CAADRA010007093">
    <property type="protein sequence ID" value="VFT99196.1"/>
    <property type="molecule type" value="Genomic_DNA"/>
</dbReference>
<keyword evidence="1" id="KW-0732">Signal</keyword>
<dbReference type="InterPro" id="IPR038122">
    <property type="entry name" value="PFU_sf"/>
</dbReference>
<dbReference type="OrthoDB" id="10259249at2759"/>
<evidence type="ECO:0000313" key="2">
    <source>
        <dbReference type="EMBL" id="KAF0685607.1"/>
    </source>
</evidence>
<dbReference type="PANTHER" id="PTHR38150">
    <property type="entry name" value="EF-HAND DOMAIN-CONTAINING PROTEIN"/>
    <property type="match status" value="1"/>
</dbReference>
<dbReference type="Proteomes" id="UP000332933">
    <property type="component" value="Unassembled WGS sequence"/>
</dbReference>
<accession>A0A485LL70</accession>
<dbReference type="EMBL" id="VJMH01007067">
    <property type="protein sequence ID" value="KAF0685607.1"/>
    <property type="molecule type" value="Genomic_DNA"/>
</dbReference>
<proteinExistence type="predicted"/>
<evidence type="ECO:0000256" key="1">
    <source>
        <dbReference type="SAM" id="SignalP"/>
    </source>
</evidence>
<sequence>MQLSRILLLLSSSLAAAEVLLSVPIQINGNAMNLEFSRGQTYERAALSFMESHNLLGDGIESASSQTVLAQLASVLRERDVPKQIIVNVPVTIENTEATLTLFQDEAVEDAVLRFLQNVPLTEDDKVQAHPQLLEILRAKVAEATAPREPLFTLELTFDDQPVAVQHFDGADPFVEARAFAASLGITNEGVLENVVPAVAAAIQKRIDDLRVPNKELVSVPLTVNDQTVMLVHFEGSTPTQSAMTFLQQNGITDAATINAYLPTLVELIDNQVALRAQEATQETSPPRREPMVSFPLSVNGVDQVCEYFEGDSPDVTSQLFLEAHGMTNDPNYAAYVEKISNLIRQRANDVLAAKAAATPREPLFTLPLLLANQNFDLAYFAEDDPAAVATQFCNAQINALAVGLDHKITNADLEQCKVYLFQTITKILDQSATEQVVETAPTQAEAPTHALLFTLDIDLGDGKSVALPFHQGDDAVLVATQFCERNGIDADNVQLLVDEIGNQLATL</sequence>
<reference evidence="3 4" key="1">
    <citation type="submission" date="2019-03" db="EMBL/GenBank/DDBJ databases">
        <authorList>
            <person name="Gaulin E."/>
            <person name="Dumas B."/>
        </authorList>
    </citation>
    <scope>NUCLEOTIDE SEQUENCE [LARGE SCALE GENOMIC DNA]</scope>
    <source>
        <strain evidence="3">CBS 568.67</strain>
    </source>
</reference>
<evidence type="ECO:0000313" key="4">
    <source>
        <dbReference type="Proteomes" id="UP000332933"/>
    </source>
</evidence>
<keyword evidence="4" id="KW-1185">Reference proteome</keyword>
<dbReference type="PANTHER" id="PTHR38150:SF1">
    <property type="entry name" value="PFU DOMAIN-CONTAINING PROTEIN"/>
    <property type="match status" value="1"/>
</dbReference>
<feature type="signal peptide" evidence="1">
    <location>
        <begin position="1"/>
        <end position="17"/>
    </location>
</feature>
<organism evidence="3 4">
    <name type="scientific">Aphanomyces stellatus</name>
    <dbReference type="NCBI Taxonomy" id="120398"/>
    <lineage>
        <taxon>Eukaryota</taxon>
        <taxon>Sar</taxon>
        <taxon>Stramenopiles</taxon>
        <taxon>Oomycota</taxon>
        <taxon>Saprolegniomycetes</taxon>
        <taxon>Saprolegniales</taxon>
        <taxon>Verrucalvaceae</taxon>
        <taxon>Aphanomyces</taxon>
    </lineage>
</organism>
<feature type="chain" id="PRO_5036116556" evidence="1">
    <location>
        <begin position="18"/>
        <end position="508"/>
    </location>
</feature>
<gene>
    <name evidence="3" type="primary">Aste57867_22536</name>
    <name evidence="2" type="ORF">As57867_022466</name>
    <name evidence="3" type="ORF">ASTE57867_22536</name>
</gene>
<reference evidence="2" key="2">
    <citation type="submission" date="2019-06" db="EMBL/GenBank/DDBJ databases">
        <title>Genomics analysis of Aphanomyces spp. identifies a new class of oomycete effector associated with host adaptation.</title>
        <authorList>
            <person name="Gaulin E."/>
        </authorList>
    </citation>
    <scope>NUCLEOTIDE SEQUENCE</scope>
    <source>
        <strain evidence="2">CBS 578.67</strain>
    </source>
</reference>
<protein>
    <submittedName>
        <fullName evidence="3">Aste57867_22536 protein</fullName>
    </submittedName>
</protein>
<dbReference type="AlphaFoldDB" id="A0A485LL70"/>
<dbReference type="Gene3D" id="3.10.20.870">
    <property type="entry name" value="PFU (PLAA family ubiquitin binding), C-terminal domain"/>
    <property type="match status" value="1"/>
</dbReference>